<gene>
    <name evidence="3" type="ORF">Sradi_4761800</name>
</gene>
<evidence type="ECO:0000256" key="1">
    <source>
        <dbReference type="SAM" id="MobiDB-lite"/>
    </source>
</evidence>
<protein>
    <recommendedName>
        <fullName evidence="2">DUF1995 domain-containing protein</fullName>
    </recommendedName>
</protein>
<organism evidence="3">
    <name type="scientific">Sesamum radiatum</name>
    <name type="common">Black benniseed</name>
    <dbReference type="NCBI Taxonomy" id="300843"/>
    <lineage>
        <taxon>Eukaryota</taxon>
        <taxon>Viridiplantae</taxon>
        <taxon>Streptophyta</taxon>
        <taxon>Embryophyta</taxon>
        <taxon>Tracheophyta</taxon>
        <taxon>Spermatophyta</taxon>
        <taxon>Magnoliopsida</taxon>
        <taxon>eudicotyledons</taxon>
        <taxon>Gunneridae</taxon>
        <taxon>Pentapetalae</taxon>
        <taxon>asterids</taxon>
        <taxon>lamiids</taxon>
        <taxon>Lamiales</taxon>
        <taxon>Pedaliaceae</taxon>
        <taxon>Sesamum</taxon>
    </lineage>
</organism>
<feature type="region of interest" description="Disordered" evidence="1">
    <location>
        <begin position="53"/>
        <end position="90"/>
    </location>
</feature>
<comment type="caution">
    <text evidence="3">The sequence shown here is derived from an EMBL/GenBank/DDBJ whole genome shotgun (WGS) entry which is preliminary data.</text>
</comment>
<reference evidence="3" key="2">
    <citation type="journal article" date="2024" name="Plant">
        <title>Genomic evolution and insights into agronomic trait innovations of Sesamum species.</title>
        <authorList>
            <person name="Miao H."/>
            <person name="Wang L."/>
            <person name="Qu L."/>
            <person name="Liu H."/>
            <person name="Sun Y."/>
            <person name="Le M."/>
            <person name="Wang Q."/>
            <person name="Wei S."/>
            <person name="Zheng Y."/>
            <person name="Lin W."/>
            <person name="Duan Y."/>
            <person name="Cao H."/>
            <person name="Xiong S."/>
            <person name="Wang X."/>
            <person name="Wei L."/>
            <person name="Li C."/>
            <person name="Ma Q."/>
            <person name="Ju M."/>
            <person name="Zhao R."/>
            <person name="Li G."/>
            <person name="Mu C."/>
            <person name="Tian Q."/>
            <person name="Mei H."/>
            <person name="Zhang T."/>
            <person name="Gao T."/>
            <person name="Zhang H."/>
        </authorList>
    </citation>
    <scope>NUCLEOTIDE SEQUENCE</scope>
    <source>
        <strain evidence="3">G02</strain>
    </source>
</reference>
<dbReference type="PANTHER" id="PTHR35509:SF1">
    <property type="entry name" value="DOMAIN PROTEIN, PUTATIVE (DUF1995)-RELATED"/>
    <property type="match status" value="1"/>
</dbReference>
<dbReference type="Pfam" id="PF09353">
    <property type="entry name" value="DUF1995"/>
    <property type="match status" value="1"/>
</dbReference>
<dbReference type="EMBL" id="JACGWJ010000021">
    <property type="protein sequence ID" value="KAL0335499.1"/>
    <property type="molecule type" value="Genomic_DNA"/>
</dbReference>
<sequence>MASARYSSLAGSIASIRRRPATSQSLYPSLPCRLNGISRLRLISSSRTQAKFEKFQGQENPEEDDAQEPPVEQVEEAEEDDSCLPSDLEGAVRQSGQASAEFVSTGGMRAIVELLIPQLQFLDDEGAQVELWELSKIFLDTLIEETGCQRVRAIFPDAGAAALLKYQWKDAAFGFSSLGDRKPVNSEDEIVVMVVPDYQMLEYVQKIASDLSDDPPRPLIMWNPRLVSEDVGVGINVRRLRRYFLSTFTVVYSMKPLPSGAVFRCYPGSSCHYPCLIKLKFLSDRPDIEELETRPPQGNADNLLFSVFWQIIFGGQDKSEKGTSLFDQAKVENHPVQSSKPSKIYECCSTSFCNQLV</sequence>
<dbReference type="InterPro" id="IPR053021">
    <property type="entry name" value="Chloroplast_ADK"/>
</dbReference>
<proteinExistence type="predicted"/>
<name>A0AAW2MXE1_SESRA</name>
<evidence type="ECO:0000259" key="2">
    <source>
        <dbReference type="Pfam" id="PF09353"/>
    </source>
</evidence>
<accession>A0AAW2MXE1</accession>
<feature type="compositionally biased region" description="Acidic residues" evidence="1">
    <location>
        <begin position="60"/>
        <end position="82"/>
    </location>
</feature>
<dbReference type="InterPro" id="IPR018962">
    <property type="entry name" value="DUF1995"/>
</dbReference>
<dbReference type="PANTHER" id="PTHR35509">
    <property type="entry name" value="DOMAIN PROTEIN, PUTATIVE (DUF1995)-RELATED"/>
    <property type="match status" value="1"/>
</dbReference>
<feature type="domain" description="DUF1995" evidence="2">
    <location>
        <begin position="85"/>
        <end position="268"/>
    </location>
</feature>
<reference evidence="3" key="1">
    <citation type="submission" date="2020-06" db="EMBL/GenBank/DDBJ databases">
        <authorList>
            <person name="Li T."/>
            <person name="Hu X."/>
            <person name="Zhang T."/>
            <person name="Song X."/>
            <person name="Zhang H."/>
            <person name="Dai N."/>
            <person name="Sheng W."/>
            <person name="Hou X."/>
            <person name="Wei L."/>
        </authorList>
    </citation>
    <scope>NUCLEOTIDE SEQUENCE</scope>
    <source>
        <strain evidence="3">G02</strain>
        <tissue evidence="3">Leaf</tissue>
    </source>
</reference>
<evidence type="ECO:0000313" key="3">
    <source>
        <dbReference type="EMBL" id="KAL0335499.1"/>
    </source>
</evidence>
<dbReference type="AlphaFoldDB" id="A0AAW2MXE1"/>